<name>A0ABM1YMZ0_AEDAL</name>
<dbReference type="GeneID" id="109408007"/>
<dbReference type="EnsemblMetazoa" id="AALFPA23_010607.R14884">
    <property type="protein sequence ID" value="AALFPA23_010607.P14884"/>
    <property type="gene ID" value="AALFPA23_010607"/>
</dbReference>
<reference evidence="4" key="1">
    <citation type="journal article" date="2015" name="Proc. Natl. Acad. Sci. U.S.A.">
        <title>Genome sequence of the Asian Tiger mosquito, Aedes albopictus, reveals insights into its biology, genetics, and evolution.</title>
        <authorList>
            <person name="Chen X.G."/>
            <person name="Jiang X."/>
            <person name="Gu J."/>
            <person name="Xu M."/>
            <person name="Wu Y."/>
            <person name="Deng Y."/>
            <person name="Zhang C."/>
            <person name="Bonizzoni M."/>
            <person name="Dermauw W."/>
            <person name="Vontas J."/>
            <person name="Armbruster P."/>
            <person name="Huang X."/>
            <person name="Yang Y."/>
            <person name="Zhang H."/>
            <person name="He W."/>
            <person name="Peng H."/>
            <person name="Liu Y."/>
            <person name="Wu K."/>
            <person name="Chen J."/>
            <person name="Lirakis M."/>
            <person name="Topalis P."/>
            <person name="Van Leeuwen T."/>
            <person name="Hall A.B."/>
            <person name="Jiang X."/>
            <person name="Thorpe C."/>
            <person name="Mueller R.L."/>
            <person name="Sun C."/>
            <person name="Waterhouse R.M."/>
            <person name="Yan G."/>
            <person name="Tu Z.J."/>
            <person name="Fang X."/>
            <person name="James A.A."/>
        </authorList>
    </citation>
    <scope>NUCLEOTIDE SEQUENCE [LARGE SCALE GENOMIC DNA]</scope>
    <source>
        <strain evidence="4">Foshan</strain>
    </source>
</reference>
<organism evidence="3 4">
    <name type="scientific">Aedes albopictus</name>
    <name type="common">Asian tiger mosquito</name>
    <name type="synonym">Stegomyia albopicta</name>
    <dbReference type="NCBI Taxonomy" id="7160"/>
    <lineage>
        <taxon>Eukaryota</taxon>
        <taxon>Metazoa</taxon>
        <taxon>Ecdysozoa</taxon>
        <taxon>Arthropoda</taxon>
        <taxon>Hexapoda</taxon>
        <taxon>Insecta</taxon>
        <taxon>Pterygota</taxon>
        <taxon>Neoptera</taxon>
        <taxon>Endopterygota</taxon>
        <taxon>Diptera</taxon>
        <taxon>Nematocera</taxon>
        <taxon>Culicoidea</taxon>
        <taxon>Culicidae</taxon>
        <taxon>Culicinae</taxon>
        <taxon>Aedini</taxon>
        <taxon>Aedes</taxon>
        <taxon>Stegomyia</taxon>
    </lineage>
</organism>
<feature type="compositionally biased region" description="Polar residues" evidence="1">
    <location>
        <begin position="431"/>
        <end position="446"/>
    </location>
</feature>
<dbReference type="InterPro" id="IPR029325">
    <property type="entry name" value="ITPR-bd"/>
</dbReference>
<feature type="compositionally biased region" description="Basic and acidic residues" evidence="1">
    <location>
        <begin position="196"/>
        <end position="207"/>
    </location>
</feature>
<evidence type="ECO:0000259" key="2">
    <source>
        <dbReference type="SMART" id="SM01257"/>
    </source>
</evidence>
<feature type="region of interest" description="Disordered" evidence="1">
    <location>
        <begin position="19"/>
        <end position="45"/>
    </location>
</feature>
<feature type="compositionally biased region" description="Polar residues" evidence="1">
    <location>
        <begin position="291"/>
        <end position="303"/>
    </location>
</feature>
<dbReference type="EnsemblMetazoa" id="AALFPA23_010607.R14880">
    <property type="protein sequence ID" value="AALFPA23_010607.P14880"/>
    <property type="gene ID" value="AALFPA23_010607"/>
</dbReference>
<dbReference type="Proteomes" id="UP000069940">
    <property type="component" value="Unassembled WGS sequence"/>
</dbReference>
<proteinExistence type="predicted"/>
<feature type="compositionally biased region" description="Acidic residues" evidence="1">
    <location>
        <begin position="321"/>
        <end position="332"/>
    </location>
</feature>
<accession>A0ABM1YMZ0</accession>
<dbReference type="Pfam" id="PF14722">
    <property type="entry name" value="KRAP_IP3R_bind"/>
    <property type="match status" value="1"/>
</dbReference>
<feature type="region of interest" description="Disordered" evidence="1">
    <location>
        <begin position="606"/>
        <end position="633"/>
    </location>
</feature>
<feature type="region of interest" description="Disordered" evidence="1">
    <location>
        <begin position="180"/>
        <end position="211"/>
    </location>
</feature>
<feature type="compositionally biased region" description="Basic and acidic residues" evidence="1">
    <location>
        <begin position="122"/>
        <end position="133"/>
    </location>
</feature>
<protein>
    <recommendedName>
        <fullName evidence="2">ITPR-interacting domain-containing protein</fullName>
    </recommendedName>
</protein>
<evidence type="ECO:0000313" key="3">
    <source>
        <dbReference type="EnsemblMetazoa" id="AALFPA23_010607.P14880"/>
    </source>
</evidence>
<dbReference type="PANTHER" id="PTHR17469:SF15">
    <property type="entry name" value="ITPR-INTERACTING DOMAIN-CONTAINING PROTEIN"/>
    <property type="match status" value="1"/>
</dbReference>
<feature type="region of interest" description="Disordered" evidence="1">
    <location>
        <begin position="62"/>
        <end position="165"/>
    </location>
</feature>
<keyword evidence="4" id="KW-1185">Reference proteome</keyword>
<dbReference type="InterPro" id="IPR043444">
    <property type="entry name" value="TESPA1-like"/>
</dbReference>
<dbReference type="SMART" id="SM01257">
    <property type="entry name" value="KRAP_IP3R_bind"/>
    <property type="match status" value="1"/>
</dbReference>
<feature type="compositionally biased region" description="Low complexity" evidence="1">
    <location>
        <begin position="106"/>
        <end position="116"/>
    </location>
</feature>
<evidence type="ECO:0000256" key="1">
    <source>
        <dbReference type="SAM" id="MobiDB-lite"/>
    </source>
</evidence>
<reference evidence="3" key="2">
    <citation type="submission" date="2025-05" db="UniProtKB">
        <authorList>
            <consortium name="EnsemblMetazoa"/>
        </authorList>
    </citation>
    <scope>IDENTIFICATION</scope>
    <source>
        <strain evidence="3">Foshan</strain>
    </source>
</reference>
<sequence>MQSDGHDRDNCAAAGIDPVECDNTLHHPSSSSAAGTATGSGSANVRSRVRYWLNDIVDEMRKKSPASVQKWVDSIQIPGQAGPSAEPGTSSAELAGGSHHHHDAYAAEPSGLAESGGESGSELDRESNEDVLRVDVPVSTTSDEEFMPSTSPQVEHRSDAGSAMSIKSLLSKKSLLEKFSRSHTNLQEQELAGQDSVDHPAEDEPRKSASLASIGKIKINEFYDKLSMNKAKYNLMKAKKIDIRNMLGAGKDSVAKQREQPEPEVLRPDEEKEDMEATVVESITVEDGSDLKQQQSEASSKLSTGDIYEFSFDESFPKDEDLPDVSEDEEKENLELPTPVYDTYLNPPKAYHRMGIGKIGRSSSENPRANNKRYNLLDIGRSFSEMNDDDNFVISECNNSCPNPSSLNTSSSINNSSSNILARSVPVSPIPRTSSKISIQQESSLAESPRRRSAMLMKESSLQSDSSRCSSVESLLNARKPDPERILLNLGFGPAPHSTDVLSKIPKRFLKPSQVRGVDTEAFLRQQQLSMHIHENSVLGYRGLVGNPHIPPSMIVAKIMERFQENERGRLVRTSTLAYGTSVEMSTSAPTGGGGIGLGGVGIGGHIESRNSSGPPSPILIPRHASLASEGRV</sequence>
<dbReference type="RefSeq" id="XP_062709270.1">
    <property type="nucleotide sequence ID" value="XM_062853286.1"/>
</dbReference>
<feature type="region of interest" description="Disordered" evidence="1">
    <location>
        <begin position="251"/>
        <end position="333"/>
    </location>
</feature>
<feature type="compositionally biased region" description="Basic and acidic residues" evidence="1">
    <location>
        <begin position="253"/>
        <end position="270"/>
    </location>
</feature>
<feature type="region of interest" description="Disordered" evidence="1">
    <location>
        <begin position="424"/>
        <end position="451"/>
    </location>
</feature>
<dbReference type="PANTHER" id="PTHR17469">
    <property type="entry name" value="SPERM SPECIFIC ANTIGEN 2-RELATED"/>
    <property type="match status" value="1"/>
</dbReference>
<feature type="domain" description="ITPR-interacting" evidence="2">
    <location>
        <begin position="454"/>
        <end position="630"/>
    </location>
</feature>
<evidence type="ECO:0000313" key="4">
    <source>
        <dbReference type="Proteomes" id="UP000069940"/>
    </source>
</evidence>
<feature type="compositionally biased region" description="Low complexity" evidence="1">
    <location>
        <begin position="29"/>
        <end position="43"/>
    </location>
</feature>
<dbReference type="RefSeq" id="XP_029735219.1">
    <property type="nucleotide sequence ID" value="XM_029879359.2"/>
</dbReference>